<dbReference type="InterPro" id="IPR001279">
    <property type="entry name" value="Metallo-B-lactamas"/>
</dbReference>
<dbReference type="AlphaFoldDB" id="A0A844ZUI9"/>
<dbReference type="PROSITE" id="PS51257">
    <property type="entry name" value="PROKAR_LIPOPROTEIN"/>
    <property type="match status" value="1"/>
</dbReference>
<name>A0A844ZUI9_9SPHN</name>
<dbReference type="SMART" id="SM00849">
    <property type="entry name" value="Lactamase_B"/>
    <property type="match status" value="1"/>
</dbReference>
<comment type="caution">
    <text evidence="3">The sequence shown here is derived from an EMBL/GenBank/DDBJ whole genome shotgun (WGS) entry which is preliminary data.</text>
</comment>
<dbReference type="CDD" id="cd16315">
    <property type="entry name" value="EVM-1-like_MBL-B3"/>
    <property type="match status" value="1"/>
</dbReference>
<dbReference type="InterPro" id="IPR050855">
    <property type="entry name" value="NDM-1-like"/>
</dbReference>
<proteinExistence type="predicted"/>
<dbReference type="NCBIfam" id="NF033105">
    <property type="entry name" value="bla_subclass_B3"/>
    <property type="match status" value="1"/>
</dbReference>
<accession>A0A844ZUI9</accession>
<dbReference type="Proteomes" id="UP000442714">
    <property type="component" value="Unassembled WGS sequence"/>
</dbReference>
<dbReference type="Gene3D" id="3.60.15.10">
    <property type="entry name" value="Ribonuclease Z/Hydroxyacylglutathione hydrolase-like"/>
    <property type="match status" value="1"/>
</dbReference>
<dbReference type="OrthoDB" id="9773738at2"/>
<feature type="domain" description="Metallo-beta-lactamase" evidence="2">
    <location>
        <begin position="90"/>
        <end position="280"/>
    </location>
</feature>
<evidence type="ECO:0000256" key="1">
    <source>
        <dbReference type="SAM" id="SignalP"/>
    </source>
</evidence>
<dbReference type="InterPro" id="IPR036866">
    <property type="entry name" value="RibonucZ/Hydroxyglut_hydro"/>
</dbReference>
<organism evidence="3 4">
    <name type="scientific">Pontixanthobacter aquaemixtae</name>
    <dbReference type="NCBI Taxonomy" id="1958940"/>
    <lineage>
        <taxon>Bacteria</taxon>
        <taxon>Pseudomonadati</taxon>
        <taxon>Pseudomonadota</taxon>
        <taxon>Alphaproteobacteria</taxon>
        <taxon>Sphingomonadales</taxon>
        <taxon>Erythrobacteraceae</taxon>
        <taxon>Pontixanthobacter</taxon>
    </lineage>
</organism>
<evidence type="ECO:0000313" key="4">
    <source>
        <dbReference type="Proteomes" id="UP000442714"/>
    </source>
</evidence>
<feature type="signal peptide" evidence="1">
    <location>
        <begin position="1"/>
        <end position="29"/>
    </location>
</feature>
<evidence type="ECO:0000259" key="2">
    <source>
        <dbReference type="SMART" id="SM00849"/>
    </source>
</evidence>
<dbReference type="EMBL" id="WTYX01000001">
    <property type="protein sequence ID" value="MXO90457.1"/>
    <property type="molecule type" value="Genomic_DNA"/>
</dbReference>
<dbReference type="Pfam" id="PF00753">
    <property type="entry name" value="Lactamase_B"/>
    <property type="match status" value="1"/>
</dbReference>
<keyword evidence="4" id="KW-1185">Reference proteome</keyword>
<dbReference type="PANTHER" id="PTHR42951">
    <property type="entry name" value="METALLO-BETA-LACTAMASE DOMAIN-CONTAINING"/>
    <property type="match status" value="1"/>
</dbReference>
<keyword evidence="1" id="KW-0732">Signal</keyword>
<dbReference type="PANTHER" id="PTHR42951:SF17">
    <property type="entry name" value="METALLO-BETA-LACTAMASE DOMAIN-CONTAINING PROTEIN"/>
    <property type="match status" value="1"/>
</dbReference>
<protein>
    <submittedName>
        <fullName evidence="3">Subclass B3 metallo-beta-lactamase</fullName>
    </submittedName>
</protein>
<feature type="chain" id="PRO_5032435532" evidence="1">
    <location>
        <begin position="30"/>
        <end position="321"/>
    </location>
</feature>
<gene>
    <name evidence="3" type="primary">bla</name>
    <name evidence="3" type="ORF">GRI41_06460</name>
</gene>
<sequence length="321" mass="34542">MFGKPRFIAALTAACASALLLSCSAQPNAQPNAQASAQANAQAGALEQPNIAGAKEFQPFLAACKPWDDWDKPAPPFKVHGNSYYVGTCGIAAILITGDEGHVLIDTGTRKGAEVVAANIQTLGFKLEDVAVILHTHEHFDHVGGFAWMREQTGAQIFASPEAAKALESGIVSEDDPQSGMHDPMEPVIVAGVLTDDFSSDTPLNQLTMIKTPGHSPGALSWQWESCALNDCKTIVFADSLSPISRDNYRFGDHLNYLSAYREGIERLGSVKCDILLTPHPSHSQMLERMRAGGLNDPNACSDYARKKRADLADRLRKEGA</sequence>
<dbReference type="RefSeq" id="WP_160603916.1">
    <property type="nucleotide sequence ID" value="NZ_WTYX01000001.1"/>
</dbReference>
<reference evidence="3 4" key="1">
    <citation type="submission" date="2019-12" db="EMBL/GenBank/DDBJ databases">
        <title>Genomic-based taxomic classification of the family Erythrobacteraceae.</title>
        <authorList>
            <person name="Xu L."/>
        </authorList>
    </citation>
    <scope>NUCLEOTIDE SEQUENCE [LARGE SCALE GENOMIC DNA]</scope>
    <source>
        <strain evidence="3 4">KCTC 52763</strain>
    </source>
</reference>
<evidence type="ECO:0000313" key="3">
    <source>
        <dbReference type="EMBL" id="MXO90457.1"/>
    </source>
</evidence>
<dbReference type="SUPFAM" id="SSF56281">
    <property type="entry name" value="Metallo-hydrolase/oxidoreductase"/>
    <property type="match status" value="1"/>
</dbReference>